<dbReference type="eggNOG" id="COG1136">
    <property type="taxonomic scope" value="Bacteria"/>
</dbReference>
<dbReference type="AlphaFoldDB" id="C0VYI5"/>
<evidence type="ECO:0000256" key="2">
    <source>
        <dbReference type="ARBA" id="ARBA00022741"/>
    </source>
</evidence>
<dbReference type="InterPro" id="IPR003439">
    <property type="entry name" value="ABC_transporter-like_ATP-bd"/>
</dbReference>
<comment type="caution">
    <text evidence="5">The sequence shown here is derived from an EMBL/GenBank/DDBJ whole genome shotgun (WGS) entry which is preliminary data.</text>
</comment>
<accession>C0VYI5</accession>
<dbReference type="GO" id="GO:0005524">
    <property type="term" value="F:ATP binding"/>
    <property type="evidence" value="ECO:0007669"/>
    <property type="project" value="UniProtKB-KW"/>
</dbReference>
<dbReference type="OrthoDB" id="9802264at2"/>
<dbReference type="RefSeq" id="WP_006547222.1">
    <property type="nucleotide sequence ID" value="NZ_DS999545.1"/>
</dbReference>
<evidence type="ECO:0000313" key="6">
    <source>
        <dbReference type="Proteomes" id="UP000010301"/>
    </source>
</evidence>
<evidence type="ECO:0000256" key="3">
    <source>
        <dbReference type="ARBA" id="ARBA00022840"/>
    </source>
</evidence>
<organism evidence="5 6">
    <name type="scientific">Gleimia coleocanis DSM 15436</name>
    <dbReference type="NCBI Taxonomy" id="525245"/>
    <lineage>
        <taxon>Bacteria</taxon>
        <taxon>Bacillati</taxon>
        <taxon>Actinomycetota</taxon>
        <taxon>Actinomycetes</taxon>
        <taxon>Actinomycetales</taxon>
        <taxon>Actinomycetaceae</taxon>
        <taxon>Gleimia</taxon>
    </lineage>
</organism>
<dbReference type="PANTHER" id="PTHR24220">
    <property type="entry name" value="IMPORT ATP-BINDING PROTEIN"/>
    <property type="match status" value="1"/>
</dbReference>
<keyword evidence="2" id="KW-0547">Nucleotide-binding</keyword>
<keyword evidence="1" id="KW-0813">Transport</keyword>
<dbReference type="SMART" id="SM00382">
    <property type="entry name" value="AAA"/>
    <property type="match status" value="1"/>
</dbReference>
<dbReference type="EMBL" id="ACFG01000004">
    <property type="protein sequence ID" value="EEH64488.1"/>
    <property type="molecule type" value="Genomic_DNA"/>
</dbReference>
<name>C0VYI5_9ACTO</name>
<dbReference type="STRING" id="525245.HMPREF0044_0225"/>
<dbReference type="SUPFAM" id="SSF52540">
    <property type="entry name" value="P-loop containing nucleoside triphosphate hydrolases"/>
    <property type="match status" value="1"/>
</dbReference>
<dbReference type="CDD" id="cd03255">
    <property type="entry name" value="ABC_MJ0796_LolCDE_FtsE"/>
    <property type="match status" value="1"/>
</dbReference>
<dbReference type="GO" id="GO:0022857">
    <property type="term" value="F:transmembrane transporter activity"/>
    <property type="evidence" value="ECO:0007669"/>
    <property type="project" value="TreeGrafter"/>
</dbReference>
<feature type="domain" description="ABC transporter" evidence="4">
    <location>
        <begin position="10"/>
        <end position="241"/>
    </location>
</feature>
<dbReference type="Proteomes" id="UP000010301">
    <property type="component" value="Unassembled WGS sequence"/>
</dbReference>
<dbReference type="InterPro" id="IPR015854">
    <property type="entry name" value="ABC_transpr_LolD-like"/>
</dbReference>
<dbReference type="PROSITE" id="PS50893">
    <property type="entry name" value="ABC_TRANSPORTER_2"/>
    <property type="match status" value="1"/>
</dbReference>
<keyword evidence="6" id="KW-1185">Reference proteome</keyword>
<dbReference type="HOGENOM" id="CLU_000604_1_22_11"/>
<evidence type="ECO:0000259" key="4">
    <source>
        <dbReference type="PROSITE" id="PS50893"/>
    </source>
</evidence>
<dbReference type="GO" id="GO:0016887">
    <property type="term" value="F:ATP hydrolysis activity"/>
    <property type="evidence" value="ECO:0007669"/>
    <property type="project" value="InterPro"/>
</dbReference>
<dbReference type="Gene3D" id="3.40.50.300">
    <property type="entry name" value="P-loop containing nucleotide triphosphate hydrolases"/>
    <property type="match status" value="1"/>
</dbReference>
<dbReference type="InterPro" id="IPR027417">
    <property type="entry name" value="P-loop_NTPase"/>
</dbReference>
<dbReference type="PROSITE" id="PS00211">
    <property type="entry name" value="ABC_TRANSPORTER_1"/>
    <property type="match status" value="1"/>
</dbReference>
<dbReference type="GO" id="GO:0098796">
    <property type="term" value="C:membrane protein complex"/>
    <property type="evidence" value="ECO:0007669"/>
    <property type="project" value="UniProtKB-ARBA"/>
</dbReference>
<gene>
    <name evidence="5" type="ORF">HMPREF0044_0225</name>
</gene>
<dbReference type="FunFam" id="3.40.50.300:FF:000032">
    <property type="entry name" value="Export ABC transporter ATP-binding protein"/>
    <property type="match status" value="1"/>
</dbReference>
<dbReference type="InterPro" id="IPR017871">
    <property type="entry name" value="ABC_transporter-like_CS"/>
</dbReference>
<dbReference type="Pfam" id="PF00005">
    <property type="entry name" value="ABC_tran"/>
    <property type="match status" value="1"/>
</dbReference>
<sequence>METQTPQAIASLSNVSKIYGNGTTQVIALNDVSVDFRAGEFTAIMGPSGSGKSTMLHTLAGLDSVTSGKISIDGKEITGLSDKDLTKFRRDHIGFIFQSFNLIPTLSAHDNIELPMRLAGRKIDAKWMASIVDSLQLTERLTHKPYQLSGGQQQRVAVARALVARPAILVADEPTGNLDSVTTAEVLNLLRSAVDQLKQTVIMVTHDRHAAAIADRVLIVKDGQIVADLDHPTADEIAQVA</sequence>
<evidence type="ECO:0000313" key="5">
    <source>
        <dbReference type="EMBL" id="EEH64488.1"/>
    </source>
</evidence>
<proteinExistence type="predicted"/>
<reference evidence="5 6" key="1">
    <citation type="submission" date="2009-01" db="EMBL/GenBank/DDBJ databases">
        <authorList>
            <person name="Qin X."/>
            <person name="Bachman B."/>
            <person name="Battles P."/>
            <person name="Bell A."/>
            <person name="Bess C."/>
            <person name="Bickham C."/>
            <person name="Chaboub L."/>
            <person name="Chen D."/>
            <person name="Coyle M."/>
            <person name="Deiros D.R."/>
            <person name="Dinh H."/>
            <person name="Forbes L."/>
            <person name="Fowler G."/>
            <person name="Francisco L."/>
            <person name="Fu Q."/>
            <person name="Gubbala S."/>
            <person name="Hale W."/>
            <person name="Han Y."/>
            <person name="Hemphill L."/>
            <person name="Highlander S.K."/>
            <person name="Hirani K."/>
            <person name="Hogues M."/>
            <person name="Jackson L."/>
            <person name="Jakkamsetti A."/>
            <person name="Javaid M."/>
            <person name="Jiang H."/>
            <person name="Korchina V."/>
            <person name="Kovar C."/>
            <person name="Lara F."/>
            <person name="Lee S."/>
            <person name="Mata R."/>
            <person name="Mathew T."/>
            <person name="Moen C."/>
            <person name="Morales K."/>
            <person name="Munidasa M."/>
            <person name="Nazareth L."/>
            <person name="Ngo R."/>
            <person name="Nguyen L."/>
            <person name="Okwuonu G."/>
            <person name="Ongeri F."/>
            <person name="Patil S."/>
            <person name="Petrosino J."/>
            <person name="Pham C."/>
            <person name="Pham P."/>
            <person name="Pu L.-L."/>
            <person name="Puazo M."/>
            <person name="Raj R."/>
            <person name="Reid J."/>
            <person name="Rouhana J."/>
            <person name="Saada N."/>
            <person name="Shang Y."/>
            <person name="Simmons D."/>
            <person name="Thornton R."/>
            <person name="Warren J."/>
            <person name="Weissenberger G."/>
            <person name="Zhang J."/>
            <person name="Zhang L."/>
            <person name="Zhou C."/>
            <person name="Zhu D."/>
            <person name="Muzny D."/>
            <person name="Worley K."/>
            <person name="Gibbs R."/>
        </authorList>
    </citation>
    <scope>NUCLEOTIDE SEQUENCE [LARGE SCALE GENOMIC DNA]</scope>
    <source>
        <strain evidence="5 6">DSM 15436</strain>
    </source>
</reference>
<dbReference type="PANTHER" id="PTHR24220:SF685">
    <property type="entry name" value="ABC TRANSPORTER RELATED"/>
    <property type="match status" value="1"/>
</dbReference>
<keyword evidence="3 5" id="KW-0067">ATP-binding</keyword>
<dbReference type="InterPro" id="IPR003593">
    <property type="entry name" value="AAA+_ATPase"/>
</dbReference>
<dbReference type="InterPro" id="IPR017911">
    <property type="entry name" value="MacB-like_ATP-bd"/>
</dbReference>
<protein>
    <submittedName>
        <fullName evidence="5">ABC transporter, ATP-binding protein</fullName>
    </submittedName>
</protein>
<evidence type="ECO:0000256" key="1">
    <source>
        <dbReference type="ARBA" id="ARBA00022448"/>
    </source>
</evidence>
<dbReference type="GO" id="GO:0005886">
    <property type="term" value="C:plasma membrane"/>
    <property type="evidence" value="ECO:0007669"/>
    <property type="project" value="TreeGrafter"/>
</dbReference>